<keyword evidence="3" id="KW-1185">Reference proteome</keyword>
<dbReference type="AlphaFoldDB" id="A0AAW2EB48"/>
<gene>
    <name evidence="2" type="ORF">PUN28_019744</name>
</gene>
<protein>
    <submittedName>
        <fullName evidence="2">Uncharacterized protein</fullName>
    </submittedName>
</protein>
<sequence>MAKQEKIHELFGSLSEESESPPASPPPGAWPPPVDPSRRYPVPRVGTSVQQGDGSQRSHTRWLEELPPALPKAPRKGQGRPRALPDPTAGATETTTARSGKGPGQATTTGPQGSTKKLQPTKASFTSSSDSRRTDGGSAKTTASKVHRGEAEDPGTSRPPRPTEPAKTPTMRRQNSPPRRGPTIRAMEVLQPARREPKNIAGIEISMPDKNQTGLTATPGGPPAHGRAARLKAPRIRPATAATTAKPATARTRGRTISSLTAARFPTTANTPAVLPLPPFALELRRATAPPVAPPPMPPVVPPTTTSAAPPPTSPASPPPPSLAAPSPTLVAVTSPTPPAYIREKGWTSRPGIPLAVPVQLPNGEITSVPMSAIRHNRKWRARTATGKWLLRFAPDGRLTMCRKIQGEAFD</sequence>
<feature type="compositionally biased region" description="Pro residues" evidence="1">
    <location>
        <begin position="291"/>
        <end position="302"/>
    </location>
</feature>
<feature type="compositionally biased region" description="Pro residues" evidence="1">
    <location>
        <begin position="309"/>
        <end position="323"/>
    </location>
</feature>
<feature type="compositionally biased region" description="Polar residues" evidence="1">
    <location>
        <begin position="47"/>
        <end position="57"/>
    </location>
</feature>
<feature type="compositionally biased region" description="Low complexity" evidence="1">
    <location>
        <begin position="236"/>
        <end position="251"/>
    </location>
</feature>
<feature type="compositionally biased region" description="Polar residues" evidence="1">
    <location>
        <begin position="116"/>
        <end position="125"/>
    </location>
</feature>
<evidence type="ECO:0000313" key="3">
    <source>
        <dbReference type="Proteomes" id="UP001430953"/>
    </source>
</evidence>
<evidence type="ECO:0000313" key="2">
    <source>
        <dbReference type="EMBL" id="KAL0099521.1"/>
    </source>
</evidence>
<dbReference type="Proteomes" id="UP001430953">
    <property type="component" value="Unassembled WGS sequence"/>
</dbReference>
<accession>A0AAW2EB48</accession>
<comment type="caution">
    <text evidence="2">The sequence shown here is derived from an EMBL/GenBank/DDBJ whole genome shotgun (WGS) entry which is preliminary data.</text>
</comment>
<evidence type="ECO:0000256" key="1">
    <source>
        <dbReference type="SAM" id="MobiDB-lite"/>
    </source>
</evidence>
<name>A0AAW2EB48_9HYME</name>
<proteinExistence type="predicted"/>
<dbReference type="EMBL" id="JADYXP020000027">
    <property type="protein sequence ID" value="KAL0099521.1"/>
    <property type="molecule type" value="Genomic_DNA"/>
</dbReference>
<feature type="region of interest" description="Disordered" evidence="1">
    <location>
        <begin position="291"/>
        <end position="329"/>
    </location>
</feature>
<feature type="compositionally biased region" description="Pro residues" evidence="1">
    <location>
        <begin position="22"/>
        <end position="35"/>
    </location>
</feature>
<reference evidence="2 3" key="1">
    <citation type="submission" date="2023-03" db="EMBL/GenBank/DDBJ databases">
        <title>High recombination rates correlate with genetic variation in Cardiocondyla obscurior ants.</title>
        <authorList>
            <person name="Errbii M."/>
        </authorList>
    </citation>
    <scope>NUCLEOTIDE SEQUENCE [LARGE SCALE GENOMIC DNA]</scope>
    <source>
        <strain evidence="2">Alpha-2009</strain>
        <tissue evidence="2">Whole body</tissue>
    </source>
</reference>
<feature type="compositionally biased region" description="Low complexity" evidence="1">
    <location>
        <begin position="104"/>
        <end position="115"/>
    </location>
</feature>
<feature type="region of interest" description="Disordered" evidence="1">
    <location>
        <begin position="1"/>
        <end position="264"/>
    </location>
</feature>
<organism evidence="2 3">
    <name type="scientific">Cardiocondyla obscurior</name>
    <dbReference type="NCBI Taxonomy" id="286306"/>
    <lineage>
        <taxon>Eukaryota</taxon>
        <taxon>Metazoa</taxon>
        <taxon>Ecdysozoa</taxon>
        <taxon>Arthropoda</taxon>
        <taxon>Hexapoda</taxon>
        <taxon>Insecta</taxon>
        <taxon>Pterygota</taxon>
        <taxon>Neoptera</taxon>
        <taxon>Endopterygota</taxon>
        <taxon>Hymenoptera</taxon>
        <taxon>Apocrita</taxon>
        <taxon>Aculeata</taxon>
        <taxon>Formicoidea</taxon>
        <taxon>Formicidae</taxon>
        <taxon>Myrmicinae</taxon>
        <taxon>Cardiocondyla</taxon>
    </lineage>
</organism>